<dbReference type="CDD" id="cd14733">
    <property type="entry name" value="BACK"/>
    <property type="match status" value="1"/>
</dbReference>
<dbReference type="InterPro" id="IPR000210">
    <property type="entry name" value="BTB/POZ_dom"/>
</dbReference>
<dbReference type="SUPFAM" id="SSF54695">
    <property type="entry name" value="POZ domain"/>
    <property type="match status" value="1"/>
</dbReference>
<gene>
    <name evidence="2" type="ORF">JTE90_005294</name>
</gene>
<dbReference type="Gene3D" id="1.25.40.420">
    <property type="match status" value="1"/>
</dbReference>
<name>A0AAV6U468_9ARAC</name>
<dbReference type="Pfam" id="PF00651">
    <property type="entry name" value="BTB"/>
    <property type="match status" value="1"/>
</dbReference>
<dbReference type="PROSITE" id="PS50097">
    <property type="entry name" value="BTB"/>
    <property type="match status" value="1"/>
</dbReference>
<dbReference type="SMART" id="SM00225">
    <property type="entry name" value="BTB"/>
    <property type="match status" value="1"/>
</dbReference>
<dbReference type="InterPro" id="IPR011333">
    <property type="entry name" value="SKP1/BTB/POZ_sf"/>
</dbReference>
<dbReference type="EMBL" id="JAFNEN010000700">
    <property type="protein sequence ID" value="KAG8178404.1"/>
    <property type="molecule type" value="Genomic_DNA"/>
</dbReference>
<evidence type="ECO:0000259" key="1">
    <source>
        <dbReference type="PROSITE" id="PS50097"/>
    </source>
</evidence>
<dbReference type="Gene3D" id="3.30.710.10">
    <property type="entry name" value="Potassium Channel Kv1.1, Chain A"/>
    <property type="match status" value="1"/>
</dbReference>
<keyword evidence="3" id="KW-1185">Reference proteome</keyword>
<sequence length="349" mass="39622">MNHMDGDEEECSSVLHIHWEPSKDDYVDLLSSQYDGLLFQNNYTIIIGLFLVSEVKYVVKVTTHQSNSLKRKSSGHPYGEVTVTLQRSSVRVPYKALNVQGILFFVQDETHKKLACKSFRYALAEDELSFSFEMDVTEPASEKGFYIQGHIIIDYPSDPDQAGLSHCPSPVVHKLSEDFQYLLDENPFSDITLKCGDVNIPSHRNILASRSPVFKAMLRKTTQESQTGAIQIEDIHPDTVRAMLKYIYCARTGNLSETSACALLYAANKYELLDLKQMCVAHLKSVISNDNFFRILDAAVAHDEDLKLVVIEYIGKNFTEIEHSADWGELKKQNPELVMDIRTKIVKFN</sequence>
<protein>
    <recommendedName>
        <fullName evidence="1">BTB domain-containing protein</fullName>
    </recommendedName>
</protein>
<evidence type="ECO:0000313" key="3">
    <source>
        <dbReference type="Proteomes" id="UP000827092"/>
    </source>
</evidence>
<dbReference type="Proteomes" id="UP000827092">
    <property type="component" value="Unassembled WGS sequence"/>
</dbReference>
<accession>A0AAV6U468</accession>
<dbReference type="AlphaFoldDB" id="A0AAV6U468"/>
<dbReference type="FunFam" id="3.30.710.10:FF:000159">
    <property type="entry name" value="Speckle-type POZ protein B"/>
    <property type="match status" value="1"/>
</dbReference>
<proteinExistence type="predicted"/>
<reference evidence="2 3" key="1">
    <citation type="journal article" date="2022" name="Nat. Ecol. Evol.">
        <title>A masculinizing supergene underlies an exaggerated male reproductive morph in a spider.</title>
        <authorList>
            <person name="Hendrickx F."/>
            <person name="De Corte Z."/>
            <person name="Sonet G."/>
            <person name="Van Belleghem S.M."/>
            <person name="Kostlbacher S."/>
            <person name="Vangestel C."/>
        </authorList>
    </citation>
    <scope>NUCLEOTIDE SEQUENCE [LARGE SCALE GENOMIC DNA]</scope>
    <source>
        <strain evidence="2">W744_W776</strain>
    </source>
</reference>
<dbReference type="PANTHER" id="PTHR24413">
    <property type="entry name" value="SPECKLE-TYPE POZ PROTEIN"/>
    <property type="match status" value="1"/>
</dbReference>
<organism evidence="2 3">
    <name type="scientific">Oedothorax gibbosus</name>
    <dbReference type="NCBI Taxonomy" id="931172"/>
    <lineage>
        <taxon>Eukaryota</taxon>
        <taxon>Metazoa</taxon>
        <taxon>Ecdysozoa</taxon>
        <taxon>Arthropoda</taxon>
        <taxon>Chelicerata</taxon>
        <taxon>Arachnida</taxon>
        <taxon>Araneae</taxon>
        <taxon>Araneomorphae</taxon>
        <taxon>Entelegynae</taxon>
        <taxon>Araneoidea</taxon>
        <taxon>Linyphiidae</taxon>
        <taxon>Erigoninae</taxon>
        <taxon>Oedothorax</taxon>
    </lineage>
</organism>
<evidence type="ECO:0000313" key="2">
    <source>
        <dbReference type="EMBL" id="KAG8178404.1"/>
    </source>
</evidence>
<feature type="domain" description="BTB" evidence="1">
    <location>
        <begin position="189"/>
        <end position="248"/>
    </location>
</feature>
<comment type="caution">
    <text evidence="2">The sequence shown here is derived from an EMBL/GenBank/DDBJ whole genome shotgun (WGS) entry which is preliminary data.</text>
</comment>